<feature type="compositionally biased region" description="Polar residues" evidence="9">
    <location>
        <begin position="944"/>
        <end position="956"/>
    </location>
</feature>
<feature type="compositionally biased region" description="Polar residues" evidence="9">
    <location>
        <begin position="4323"/>
        <end position="4335"/>
    </location>
</feature>
<feature type="compositionally biased region" description="Polar residues" evidence="9">
    <location>
        <begin position="3673"/>
        <end position="3689"/>
    </location>
</feature>
<feature type="region of interest" description="Disordered" evidence="9">
    <location>
        <begin position="1091"/>
        <end position="1278"/>
    </location>
</feature>
<feature type="region of interest" description="Disordered" evidence="9">
    <location>
        <begin position="2747"/>
        <end position="2791"/>
    </location>
</feature>
<dbReference type="Proteomes" id="UP001652700">
    <property type="component" value="Unplaced"/>
</dbReference>
<dbReference type="GeneID" id="114328438"/>
<feature type="compositionally biased region" description="Polar residues" evidence="9">
    <location>
        <begin position="3104"/>
        <end position="3123"/>
    </location>
</feature>
<feature type="compositionally biased region" description="Basic and acidic residues" evidence="9">
    <location>
        <begin position="811"/>
        <end position="821"/>
    </location>
</feature>
<sequence>MSDAAYNKKMEELQRFIPFLEKLIEQLKTDPNKKFQLSKMESLYTMITVKKVKFETLSKCKDVISKIYNKMNPQPIESDKDTNRMISCSSSDNSTALASSERILHRSKDCYGSSSNSIKDNLKSDEQNKKSSIGNVTMISKPPINLDDIKCMQIDVQKKLNRTSSITESSDKQNMVPIESMVTMNQKHDYLKDCLKADYNLDLANRDVKDHSNRLQLSKADPLFPNVSPISIEEDSRDFDSVLDKLKEIHKEPDVKDQSNELQLSKTDPVIPNVSSDSTEEHSRDFDSVLDKLKEIHKEPDEYRYVYIHKEKNEAEAKTINGSDETSPTKNSKDNEHQIAREMNVSQTNDPLLDNQRNTNLSNTGEQELIKNKIENFASVCEIGNENCKKDAKSKQDEPDRSKVNVSKKDGQLLDNYRNAKLFNTIEQDSTKNKTFNLNKSKTNLEPHYSTEAHSSEDFVSAYILECNASRQKVNQSFNNNSKEPHQHYHAQHTGPVILPSSNLIPPLLSVAAPYHQDQKQNTSSSGLFNKVIHKEETSRDPSVIRNVKDKWSQDIKDPRLNKNIVSNRKPNREQVNKVTKPNLDVAEKGKEDIRLILGRSSSIEDPRSDEYQSKFDRIHSRINRQESCTRSKSPENTGTKPNLDLEEKSVVDVKLSRGRSSSLEDSGSDQYETKLDRIYPKINRQESCARSKSSEKTVAKPNLDVPEKSNTDIKLRRRKSLSIEDSRSDEYKSRFDRMYSTPEKTVTKATLDVTEKNNSGVKLSRRSSSIEDSRSDQSKFDQMYSRINRQESCARSKSPENTGTKQNLDVAEKSVVDVKLSRGRSSSIEDSGSDQYESKLDRVYPKINRQESCARSKSSEKTVTKPNLDLAEKDNSGVKLSRGRSSSIEDSRSDQSESKFDRMYSRINRPESCARSKSPENTGTKLNLDVAEKSNVDIKLSRGRSSSLEDSASDQYESKLDRMYSRINRPESSVRSKLSEKTLTKPKLDVTEKNNKAIKLGRGRSSSIEDSGSDQYESKLDRIHPKINRQESCARSKSSEKTTTKPNLDVPEKSKKGIKLHTLKSSSIEYSCSDQNESKFDRMYSKINRHESCARSKSPTKTDSSSSDSSHGHKEKHKNSAGNGLQSFRIPKKNKEGKEKAKEPKAKASKETVRQDEVKNHHPNKNVNLNNCQGDTPTKIVSIPSDSSHGNEKEHENSAGFGLQSFRIPKKNKEGREKSKELEPKTSKETVREDAVQNHHPNKNVNLNNRQGDTPTKIVSIPSDSSHGNEKEHENSAGCGLQSFRIPKKNKEGREIATELEPKTSKETCQDEVKVNVNNGQGDSKDSLNCVNKEQYVPVSQPRMPNKTDLNKKLDGRDIGNSSSIDMAELKAPLEDPINGLKILDISKPKRKEKKSRQKRKTFSSALSQRCYMLKNLLDQEHKDRNVYLKLKKKRSEIQKTKHQKINMNEEINESGVHYNHPNTDILASTANDIPNENVLASTSKPVSTTNVIPNKTNLNKILNDRETVNIDDDTLALCKERSKQKFRRFLEYRKKQAQIRKSKQQKITTNEEIRESRLHHKHPNKNNPSLGEGKSKDSVNKTKPVLASTANDISNKRQLIINLNTKEIENSLKCKDNNVLYGHPISKQKKDGREIATKQDIETSITIKQNEVKHYNKNFPNKTDLNTNLVKRRINDNEALEVCIEGAGSLEGIPVPKNNLEDKRKVKNPETQAITQDKIEHEHQNKNVDRSKGSDEYKDLLDYLNNTKSIIVSTANDISNTIDLNEKEIENSTVYVNSNTLNACKHDARDALQSFQISKELQKERKKNVEDIEMSIENLNQDEVENDHQNKNVDRTHGEDAYKDLLEYLNNTESTILSTANDNSNEREIESSTVSVDISTLDVCKQSYLISKELKKEREEKTGDIEMSKEIKEDKVISKELKQERTEKVEDIEMSKEIKEEKVISKDLKEEREEQVEDTEMSKETIKQYEVEQDLLNKNVDESLGEGEMKDSLSCLNKTESITASTANDLPTKTDINTSLNIVEIDDSPLYVDQELKKEREEKVEDIEISKDINTSLDIIEIVDSPLYVHKDPLEVCKEDTTDVVQSFQISKELKEEREEKVEGIDMSKETINQDKVPTKTDINTSLNIEKIDDSPLDVDKELKEEREEKVEDIEMSKDINTSLDIIEIVDSPLYVHNDPLCKEDTTNVQSFQMSKESKKEREEKVEDIEMSKDINTSLDIIEIVDSPLYVHNDPLCKEDTTDVVQSFQISKELKEEREEKVEGIEMSKETITQDEVPNKGDINTSLNTIEIPDSPLYVDNDSLEVEDIEISKRTINQDEVPNKGDINTSLNIIEIADSDQSVDNDSLEVEDIEISKRTINQDEVPNKGDINTSLNIIEIADSDQSVDNDSLEVCKGGAKHVVQSFQISKELKEEREENVEDIAMSKETINQEEVPNKRDIHTSLNIVEIDDSTLSIDNNPLEVFKEGATGILHKFQVSNKQKDEIETKEQETETNQEIVNQREFEQDHPKKNADEDSLDCLNKTKHAPVPASNDISNETDLSKNLKERVGKSVCIENEKIPMDVTSQCDKEKESQTSNIIADKTRNDLDVDTNTENNDNSQFIGSSTSTIVVEPGKPSCDQTKHAPVSSSNEIPNETDLTKNLKERFNISVYFENDKIPMDVTSRCDTEKEPQTSTIIEHKRNDLDVDTNIVEPGKATTDQTKHAPVSASNDISNETDLSKNLKERVDKSVCIENDNIPMDVTSQCDKEEESDTSNTIEDNIRNDLDVDSNTENNHNTQFNRPSISTNVVEPGKCPTDQSKHALVSASNDISNETDPSKNCKNELQLSKIDPLIPNVCSNSTKEHSRDFGRVLDKLKEIHKKPNEYIYVAYSIEDFVSAYELEQNASGRSHSDPPPTMMATDITLPTSDMKLKCNQSFNNNPMEIPNDNSQFNQSSTSTNIVEPGKAPTDQTKPAQISAGNDISNETHLSKNLKERVDKSICIENDKIPMDVTSPCDTEKDSQISIIERRYRNDLDVDTNTENNDNTQFNRPSASTNVVEPGTPPTGQTQHAPVSERLNISVCIENDKIPMDVTSQCDKEIESQTSTKIEDTIRNDLDVDTNTENNDNAQFNTPSTSTNVVEPGKPLCDQTKHAAVSASNEIPNEMDLSKNLKEGVNKSVCIENDNISMDVTSQCDKENEPQTSTTIEDKTRNDLDVDTNTENSDNAQFSVPSTSTNIVELGKSPTDQTKHAPVSASNENPIETDPSNNLKERVNKSVCIENDKTPMDVTSQCDKAKESQTSIIEDTIRNDLNIVTNTENNDNSQFNNSTSTNVVDPGKPSCDQTKHAPVSSSKNILNETDLTKNLKERVDRSVCIENDKIPMDVTSQCDKEREPQTSTIIEDKTRNDLDVDTNIVEPGKATTDQTKHAPVSSSNDFSNETDRSKNLKERMDISIENDKTPMDGASQCDKEKESQTSIIEDKIRNDLDVDTNTENNDNSQFNSPSTSTNVVEPGKPSCDQTKHSPVSTCNDIPNKTDLSKNLKVPVNISVCFENDKIPMDVTSQCDKEREPQTSTIIEDKTRSDLNVDTHTENDDNAQLNRPSTSTNIVEPGKPSTDQTEHAPVSASNEIPNKTDLSKNLKERVDISVCIENDETPIDGTSQCDKEREPQTSTIIENETKNDLDVDTNTKNDNNSQFNRPSTSTNIVEPGKPSTDEASLAKFFASMLGSQDKHEKKTALHYLINTFSETFSPKELHKINKIFDDEYKDSSDEESSFKIKKNIAQEKIKGDDIIVIKDEDTTHEEDSFDEELPIKTNISMIDNDIIKDQDTAHAMVIKKDKLEQRKKCYAAKHIDEVKGDLLSNKTAVSEDILEDAAHYMDQGSEVLEENLKSKIETILADKPRKKRGSELDRLHEDIREMFIRDDVLTASGKRMCHMLKDIGSIATTNTENIENNTEIEVFQTPKKVRPKCKNKKLKTMKDLSVVECNEASTSAGLSKSIEYSNEEMDYVSGDCQNVELLKRKHPDSSFVGIIIKKNKIQNLDEVTQPKLTDIADTTAVSYENKMDSSYHTIISDNENASKHQDCQNQSSEESVISNAVYICEATIASEENEKTNETAQPSLINPQIQLTTAAAANLRLMNLEKEATNYQETMLKFLKEVESPHCGPKPSGLVHTYSYNELEQYGRTHTRIEADKGSMITQSQLDTNLKPKSVFKPYRCVPGCQLEFLFINEFADHIATAHKKNNILICGHESCARQVKPKDISRHWSVWHNVSVYQCSYCRSNSNEINTMNYHLSVTHPNLKPEIIARFLSPRLPYYVFYTPEAFTKLRKIVDIPNIPSENTETKTQSLSRPSVIMPSPQNSSTTESNINSVGDNRSTLLSTPTTSKAIPNSSTPLTDSSNVTSLIEALLPTTPVDQPLHRTVLEESSSSSSNLKTLTPCDLPDYYLFKCASCTFPCSTLVDFKKHVTKSEECKNKDNPNKPFVCVHCKKCYKNVTTLCVHIQNHGISRFSCSVCATKFRTFKQGRSHMKRHIQLVPTGANGGESIAIEPHLLKIEQPHVYYPDDIGKIPLQSIFSTDLRCGACPYTTKVRMNMTRHLQFHLKKIPVPSKSPINPVHYMAYNGASTSPASSHISGTFKGDIMTLGEIRNEEEITIRNDSVNFPNFVSSSLRYSCCAKDCKYICPEEENLRHHFTVLHNQELQFTCVHCKINLNADANDVINHLNLHGSQLYKCQYCHYLHNLKDGVERHIKDKHAGFPFRVMALRCLESQPTVVEGNAENDPISVTVTSLLDITPIREDTIPIREDTIPIREDTNPIREGTTPTREDTTPIIEDSTPIIEDSTNARPVRPSMLFDESSSIPTESLQQETEISTPTHSRNITSQESPTPMDTLSSTKSIIIDDMIDRINQIMRTDVNDAINISNVENLAVKPKQKDVQDVPHEESISSLLKRFHESRLEFFRSTVIPSKIMTPYIKEMADSLENPLYAESDESEDLIDRINKLMRSDVSDIIILSDDEDDDIKDINMNENIGTEDEFGQQSLIKSFGKFGLPFVKQLKCPKCNNFKSRRMSDFIFHVFRENETNRFGCNICSAVSITYSCMYKHVQTLHKPFDASNIISLPKNPRLEVWLQILLRTQCAAIIGSSAMPQEISPDNSLNKMLCRLCYKWFKSEDENEHIMFHWTSLPFKCSDCRFEAYTRDHVLQHHIAASHGTGASIIEAGPTVANELEYFDFLDTRKVEEESSNLTA</sequence>
<feature type="compositionally biased region" description="Polar residues" evidence="9">
    <location>
        <begin position="3473"/>
        <end position="3493"/>
    </location>
</feature>
<feature type="domain" description="C2H2-type" evidence="10">
    <location>
        <begin position="4494"/>
        <end position="4521"/>
    </location>
</feature>
<evidence type="ECO:0000256" key="6">
    <source>
        <dbReference type="ARBA" id="ARBA00023242"/>
    </source>
</evidence>
<feature type="compositionally biased region" description="Basic and acidic residues" evidence="9">
    <location>
        <begin position="3451"/>
        <end position="3470"/>
    </location>
</feature>
<evidence type="ECO:0000256" key="7">
    <source>
        <dbReference type="PROSITE-ProRule" id="PRU00042"/>
    </source>
</evidence>
<feature type="region of interest" description="Disordered" evidence="9">
    <location>
        <begin position="2928"/>
        <end position="2962"/>
    </location>
</feature>
<organism evidence="11 12">
    <name type="scientific">Diabrotica virgifera virgifera</name>
    <name type="common">western corn rootworm</name>
    <dbReference type="NCBI Taxonomy" id="50390"/>
    <lineage>
        <taxon>Eukaryota</taxon>
        <taxon>Metazoa</taxon>
        <taxon>Ecdysozoa</taxon>
        <taxon>Arthropoda</taxon>
        <taxon>Hexapoda</taxon>
        <taxon>Insecta</taxon>
        <taxon>Pterygota</taxon>
        <taxon>Neoptera</taxon>
        <taxon>Endopterygota</taxon>
        <taxon>Coleoptera</taxon>
        <taxon>Polyphaga</taxon>
        <taxon>Cucujiformia</taxon>
        <taxon>Chrysomeloidea</taxon>
        <taxon>Chrysomelidae</taxon>
        <taxon>Galerucinae</taxon>
        <taxon>Diabroticina</taxon>
        <taxon>Diabroticites</taxon>
        <taxon>Diabrotica</taxon>
    </lineage>
</organism>
<dbReference type="EnsemblMetazoa" id="XM_050656503.1">
    <property type="protein sequence ID" value="XP_050512460.1"/>
    <property type="gene ID" value="LOC114328438"/>
</dbReference>
<feature type="region of interest" description="Disordered" evidence="9">
    <location>
        <begin position="621"/>
        <end position="717"/>
    </location>
</feature>
<feature type="region of interest" description="Disordered" evidence="9">
    <location>
        <begin position="3639"/>
        <end position="3696"/>
    </location>
</feature>
<dbReference type="Gene3D" id="3.30.160.60">
    <property type="entry name" value="Classic Zinc Finger"/>
    <property type="match status" value="1"/>
</dbReference>
<evidence type="ECO:0000256" key="3">
    <source>
        <dbReference type="ARBA" id="ARBA00022737"/>
    </source>
</evidence>
<feature type="region of interest" description="Disordered" evidence="9">
    <location>
        <begin position="110"/>
        <end position="129"/>
    </location>
</feature>
<feature type="compositionally biased region" description="Basic and acidic residues" evidence="9">
    <location>
        <begin position="1017"/>
        <end position="1044"/>
    </location>
</feature>
<feature type="compositionally biased region" description="Basic and acidic residues" evidence="9">
    <location>
        <begin position="3660"/>
        <end position="3672"/>
    </location>
</feature>
<feature type="compositionally biased region" description="Low complexity" evidence="9">
    <location>
        <begin position="1097"/>
        <end position="1110"/>
    </location>
</feature>
<feature type="region of interest" description="Disordered" evidence="9">
    <location>
        <begin position="250"/>
        <end position="286"/>
    </location>
</feature>
<feature type="compositionally biased region" description="Basic and acidic residues" evidence="9">
    <location>
        <begin position="672"/>
        <end position="699"/>
    </location>
</feature>
<keyword evidence="2" id="KW-0479">Metal-binding</keyword>
<feature type="compositionally biased region" description="Polar residues" evidence="9">
    <location>
        <begin position="659"/>
        <end position="671"/>
    </location>
</feature>
<evidence type="ECO:0000313" key="12">
    <source>
        <dbReference type="Proteomes" id="UP001652700"/>
    </source>
</evidence>
<feature type="region of interest" description="Disordered" evidence="9">
    <location>
        <begin position="3301"/>
        <end position="3336"/>
    </location>
</feature>
<feature type="region of interest" description="Disordered" evidence="9">
    <location>
        <begin position="2699"/>
        <end position="2718"/>
    </location>
</feature>
<feature type="region of interest" description="Disordered" evidence="9">
    <location>
        <begin position="3545"/>
        <end position="3615"/>
    </location>
</feature>
<dbReference type="InterPro" id="IPR013087">
    <property type="entry name" value="Znf_C2H2_type"/>
</dbReference>
<evidence type="ECO:0000256" key="2">
    <source>
        <dbReference type="ARBA" id="ARBA00022723"/>
    </source>
</evidence>
<feature type="compositionally biased region" description="Low complexity" evidence="9">
    <location>
        <begin position="3021"/>
        <end position="3033"/>
    </location>
</feature>
<keyword evidence="6" id="KW-0539">Nucleus</keyword>
<evidence type="ECO:0000256" key="1">
    <source>
        <dbReference type="ARBA" id="ARBA00004123"/>
    </source>
</evidence>
<feature type="compositionally biased region" description="Basic and acidic residues" evidence="9">
    <location>
        <begin position="1212"/>
        <end position="1238"/>
    </location>
</feature>
<feature type="compositionally biased region" description="Basic and acidic residues" evidence="9">
    <location>
        <begin position="3423"/>
        <end position="3444"/>
    </location>
</feature>
<evidence type="ECO:0000256" key="8">
    <source>
        <dbReference type="SAM" id="Coils"/>
    </source>
</evidence>
<evidence type="ECO:0000256" key="5">
    <source>
        <dbReference type="ARBA" id="ARBA00022833"/>
    </source>
</evidence>
<feature type="compositionally biased region" description="Polar residues" evidence="9">
    <location>
        <begin position="3238"/>
        <end position="3252"/>
    </location>
</feature>
<feature type="region of interest" description="Disordered" evidence="9">
    <location>
        <begin position="389"/>
        <end position="409"/>
    </location>
</feature>
<name>A0ABM5KQJ5_DIAVI</name>
<comment type="subcellular location">
    <subcellularLocation>
        <location evidence="1">Nucleus</location>
    </subcellularLocation>
</comment>
<feature type="compositionally biased region" description="Polar residues" evidence="9">
    <location>
        <begin position="320"/>
        <end position="330"/>
    </location>
</feature>
<feature type="region of interest" description="Disordered" evidence="9">
    <location>
        <begin position="1539"/>
        <end position="1582"/>
    </location>
</feature>
<dbReference type="PROSITE" id="PS00028">
    <property type="entry name" value="ZINC_FINGER_C2H2_1"/>
    <property type="match status" value="4"/>
</dbReference>
<feature type="region of interest" description="Disordered" evidence="9">
    <location>
        <begin position="517"/>
        <end position="585"/>
    </location>
</feature>
<feature type="region of interest" description="Disordered" evidence="9">
    <location>
        <begin position="3104"/>
        <end position="3124"/>
    </location>
</feature>
<feature type="region of interest" description="Disordered" evidence="9">
    <location>
        <begin position="1951"/>
        <end position="1970"/>
    </location>
</feature>
<proteinExistence type="predicted"/>
<feature type="compositionally biased region" description="Polar residues" evidence="9">
    <location>
        <begin position="1005"/>
        <end position="1016"/>
    </location>
</feature>
<feature type="region of interest" description="Disordered" evidence="9">
    <location>
        <begin position="344"/>
        <end position="364"/>
    </location>
</feature>
<feature type="region of interest" description="Disordered" evidence="9">
    <location>
        <begin position="316"/>
        <end position="335"/>
    </location>
</feature>
<feature type="compositionally biased region" description="Basic and acidic residues" evidence="9">
    <location>
        <begin position="250"/>
        <end position="259"/>
    </location>
</feature>
<reference evidence="11" key="1">
    <citation type="submission" date="2025-05" db="UniProtKB">
        <authorList>
            <consortium name="EnsemblMetazoa"/>
        </authorList>
    </citation>
    <scope>IDENTIFICATION</scope>
</reference>
<evidence type="ECO:0000256" key="9">
    <source>
        <dbReference type="SAM" id="MobiDB-lite"/>
    </source>
</evidence>
<feature type="compositionally biased region" description="Basic and acidic residues" evidence="9">
    <location>
        <begin position="769"/>
        <end position="780"/>
    </location>
</feature>
<feature type="compositionally biased region" description="Basic and acidic residues" evidence="9">
    <location>
        <begin position="621"/>
        <end position="634"/>
    </location>
</feature>
<feature type="compositionally biased region" description="Polar residues" evidence="9">
    <location>
        <begin position="2952"/>
        <end position="2962"/>
    </location>
</feature>
<keyword evidence="12" id="KW-1185">Reference proteome</keyword>
<feature type="compositionally biased region" description="Polar residues" evidence="9">
    <location>
        <begin position="3579"/>
        <end position="3591"/>
    </location>
</feature>
<feature type="compositionally biased region" description="Basic and acidic residues" evidence="9">
    <location>
        <begin position="2503"/>
        <end position="2517"/>
    </location>
</feature>
<keyword evidence="4 7" id="KW-0863">Zinc-finger</keyword>
<feature type="compositionally biased region" description="Basic and acidic residues" evidence="9">
    <location>
        <begin position="837"/>
        <end position="864"/>
    </location>
</feature>
<feature type="domain" description="C2H2-type" evidence="10">
    <location>
        <begin position="4259"/>
        <end position="4287"/>
    </location>
</feature>
<dbReference type="SMART" id="SM00355">
    <property type="entry name" value="ZnF_C2H2"/>
    <property type="match status" value="11"/>
</dbReference>
<evidence type="ECO:0000313" key="11">
    <source>
        <dbReference type="EnsemblMetazoa" id="XP_050512460.1"/>
    </source>
</evidence>
<evidence type="ECO:0000259" key="10">
    <source>
        <dbReference type="PROSITE" id="PS50157"/>
    </source>
</evidence>
<feature type="region of interest" description="Disordered" evidence="9">
    <location>
        <begin position="2483"/>
        <end position="2546"/>
    </location>
</feature>
<feature type="compositionally biased region" description="Basic and acidic residues" evidence="9">
    <location>
        <begin position="3372"/>
        <end position="3392"/>
    </location>
</feature>
<feature type="compositionally biased region" description="Basic and acidic residues" evidence="9">
    <location>
        <begin position="2483"/>
        <end position="2494"/>
    </location>
</feature>
<feature type="region of interest" description="Disordered" evidence="9">
    <location>
        <begin position="73"/>
        <end position="93"/>
    </location>
</feature>
<dbReference type="InterPro" id="IPR050888">
    <property type="entry name" value="ZnF_C2H2-type_TF"/>
</dbReference>
<feature type="compositionally biased region" description="Polar residues" evidence="9">
    <location>
        <begin position="4342"/>
        <end position="4358"/>
    </location>
</feature>
<feature type="region of interest" description="Disordered" evidence="9">
    <location>
        <begin position="3370"/>
        <end position="3509"/>
    </location>
</feature>
<feature type="compositionally biased region" description="Polar residues" evidence="9">
    <location>
        <begin position="3201"/>
        <end position="3221"/>
    </location>
</feature>
<feature type="region of interest" description="Disordered" evidence="9">
    <location>
        <begin position="3175"/>
        <end position="3252"/>
    </location>
</feature>
<feature type="compositionally biased region" description="Basic and acidic residues" evidence="9">
    <location>
        <begin position="888"/>
        <end position="919"/>
    </location>
</feature>
<feature type="compositionally biased region" description="Basic and acidic residues" evidence="9">
    <location>
        <begin position="120"/>
        <end position="129"/>
    </location>
</feature>
<keyword evidence="8" id="KW-0175">Coiled coil</keyword>
<accession>A0ABM5KQJ5</accession>
<dbReference type="Pfam" id="PF21538">
    <property type="entry name" value="Med15_M"/>
    <property type="match status" value="1"/>
</dbReference>
<feature type="compositionally biased region" description="Basic and acidic residues" evidence="9">
    <location>
        <begin position="1134"/>
        <end position="1161"/>
    </location>
</feature>
<dbReference type="PROSITE" id="PS50157">
    <property type="entry name" value="ZINC_FINGER_C2H2_2"/>
    <property type="match status" value="2"/>
</dbReference>
<feature type="compositionally biased region" description="Low complexity" evidence="9">
    <location>
        <begin position="2930"/>
        <end position="2943"/>
    </location>
</feature>
<feature type="region of interest" description="Disordered" evidence="9">
    <location>
        <begin position="753"/>
        <end position="929"/>
    </location>
</feature>
<feature type="region of interest" description="Disordered" evidence="9">
    <location>
        <begin position="941"/>
        <end position="1058"/>
    </location>
</feature>
<feature type="compositionally biased region" description="Basic and acidic residues" evidence="9">
    <location>
        <begin position="706"/>
        <end position="715"/>
    </location>
</feature>
<keyword evidence="3" id="KW-0677">Repeat</keyword>
<protein>
    <recommendedName>
        <fullName evidence="10">C2H2-type domain-containing protein</fullName>
    </recommendedName>
</protein>
<feature type="compositionally biased region" description="Polar residues" evidence="9">
    <location>
        <begin position="2772"/>
        <end position="2791"/>
    </location>
</feature>
<feature type="region of interest" description="Disordered" evidence="9">
    <location>
        <begin position="4323"/>
        <end position="4358"/>
    </location>
</feature>
<feature type="region of interest" description="Disordered" evidence="9">
    <location>
        <begin position="3020"/>
        <end position="3055"/>
    </location>
</feature>
<feature type="compositionally biased region" description="Basic and acidic residues" evidence="9">
    <location>
        <begin position="789"/>
        <end position="799"/>
    </location>
</feature>
<feature type="compositionally biased region" description="Polar residues" evidence="9">
    <location>
        <begin position="824"/>
        <end position="836"/>
    </location>
</feature>
<evidence type="ECO:0000256" key="4">
    <source>
        <dbReference type="ARBA" id="ARBA00022771"/>
    </source>
</evidence>
<feature type="compositionally biased region" description="Basic and acidic residues" evidence="9">
    <location>
        <begin position="547"/>
        <end position="561"/>
    </location>
</feature>
<feature type="compositionally biased region" description="Polar residues" evidence="9">
    <location>
        <begin position="4840"/>
        <end position="4876"/>
    </location>
</feature>
<feature type="compositionally biased region" description="Basic and acidic residues" evidence="9">
    <location>
        <begin position="957"/>
        <end position="996"/>
    </location>
</feature>
<feature type="region of interest" description="Disordered" evidence="9">
    <location>
        <begin position="4838"/>
        <end position="4876"/>
    </location>
</feature>
<feature type="compositionally biased region" description="Basic and acidic residues" evidence="9">
    <location>
        <begin position="3548"/>
        <end position="3576"/>
    </location>
</feature>
<keyword evidence="5" id="KW-0862">Zinc</keyword>
<feature type="coiled-coil region" evidence="8">
    <location>
        <begin position="4115"/>
        <end position="4142"/>
    </location>
</feature>
<dbReference type="PANTHER" id="PTHR24406">
    <property type="entry name" value="TRANSCRIPTIONAL REPRESSOR CTCFL-RELATED"/>
    <property type="match status" value="1"/>
</dbReference>
<dbReference type="InterPro" id="IPR048385">
    <property type="entry name" value="Med15_central"/>
</dbReference>
<dbReference type="RefSeq" id="XP_050512460.1">
    <property type="nucleotide sequence ID" value="XM_050656503.1"/>
</dbReference>
<feature type="compositionally biased region" description="Basic and acidic residues" evidence="9">
    <location>
        <begin position="644"/>
        <end position="656"/>
    </location>
</feature>
<feature type="compositionally biased region" description="Polar residues" evidence="9">
    <location>
        <begin position="3301"/>
        <end position="3317"/>
    </location>
</feature>